<dbReference type="AlphaFoldDB" id="A0A0H4T505"/>
<proteinExistence type="predicted"/>
<dbReference type="EMBL" id="KT007003">
    <property type="protein sequence ID" value="AKQ02768.1"/>
    <property type="molecule type" value="Genomic_DNA"/>
</dbReference>
<name>A0A0H4T505_9BACT</name>
<protein>
    <submittedName>
        <fullName evidence="1">Uncharacterized protein</fullName>
    </submittedName>
</protein>
<accession>A0A0H4T505</accession>
<sequence>MSDVEAAISAATDANDLASRLSPIYDATATMNEQDAAEVQALVSVAQSSYEYWADGGALMSDASSLETTYEGCPLGTLEGYYTEQDWDGVTWICTGAEWHPAKYRAVRRGQATFLLAAFVEGQGSCVPPADWKEQIIDGDVEGLLGGLFGGIWGAISGAGAISSYRAWKMAIKVAICRYRE</sequence>
<evidence type="ECO:0000313" key="1">
    <source>
        <dbReference type="EMBL" id="AKQ02768.1"/>
    </source>
</evidence>
<reference evidence="1" key="1">
    <citation type="journal article" date="2015" name="ISME J.">
        <title>Aquifer environment selects for microbial species cohorts in sediment and groundwater.</title>
        <authorList>
            <person name="Hug L.A."/>
            <person name="Thomas B.C."/>
            <person name="Brown C.T."/>
            <person name="Frischkorn K.R."/>
            <person name="Williams K.H."/>
            <person name="Tringe S.G."/>
            <person name="Banfield J.F."/>
        </authorList>
    </citation>
    <scope>NUCLEOTIDE SEQUENCE</scope>
</reference>
<organism evidence="1">
    <name type="scientific">uncultured Gemmatimonadetes bacterium Rifle_16ft_4_minimus_37772</name>
    <dbReference type="NCBI Taxonomy" id="1665097"/>
    <lineage>
        <taxon>Bacteria</taxon>
        <taxon>Pseudomonadati</taxon>
        <taxon>Gemmatimonadota</taxon>
        <taxon>environmental samples</taxon>
    </lineage>
</organism>